<dbReference type="InterPro" id="IPR006626">
    <property type="entry name" value="PbH1"/>
</dbReference>
<dbReference type="InterPro" id="IPR022441">
    <property type="entry name" value="Para_beta_helix_rpt-2"/>
</dbReference>
<evidence type="ECO:0000259" key="1">
    <source>
        <dbReference type="Pfam" id="PF13229"/>
    </source>
</evidence>
<accession>X0WHC7</accession>
<evidence type="ECO:0000313" key="2">
    <source>
        <dbReference type="EMBL" id="GAG22607.1"/>
    </source>
</evidence>
<dbReference type="EMBL" id="BARS01035799">
    <property type="protein sequence ID" value="GAG22607.1"/>
    <property type="molecule type" value="Genomic_DNA"/>
</dbReference>
<comment type="caution">
    <text evidence="2">The sequence shown here is derived from an EMBL/GenBank/DDBJ whole genome shotgun (WGS) entry which is preliminary data.</text>
</comment>
<reference evidence="2" key="1">
    <citation type="journal article" date="2014" name="Front. Microbiol.">
        <title>High frequency of phylogenetically diverse reductive dehalogenase-homologous genes in deep subseafloor sedimentary metagenomes.</title>
        <authorList>
            <person name="Kawai M."/>
            <person name="Futagami T."/>
            <person name="Toyoda A."/>
            <person name="Takaki Y."/>
            <person name="Nishi S."/>
            <person name="Hori S."/>
            <person name="Arai W."/>
            <person name="Tsubouchi T."/>
            <person name="Morono Y."/>
            <person name="Uchiyama I."/>
            <person name="Ito T."/>
            <person name="Fujiyama A."/>
            <person name="Inagaki F."/>
            <person name="Takami H."/>
        </authorList>
    </citation>
    <scope>NUCLEOTIDE SEQUENCE</scope>
    <source>
        <strain evidence="2">Expedition CK06-06</strain>
    </source>
</reference>
<dbReference type="Gene3D" id="2.160.20.10">
    <property type="entry name" value="Single-stranded right-handed beta-helix, Pectin lyase-like"/>
    <property type="match status" value="1"/>
</dbReference>
<feature type="non-terminal residue" evidence="2">
    <location>
        <position position="258"/>
    </location>
</feature>
<dbReference type="InterPro" id="IPR011050">
    <property type="entry name" value="Pectin_lyase_fold/virulence"/>
</dbReference>
<feature type="domain" description="Right handed beta helix" evidence="1">
    <location>
        <begin position="85"/>
        <end position="218"/>
    </location>
</feature>
<organism evidence="2">
    <name type="scientific">marine sediment metagenome</name>
    <dbReference type="NCBI Taxonomy" id="412755"/>
    <lineage>
        <taxon>unclassified sequences</taxon>
        <taxon>metagenomes</taxon>
        <taxon>ecological metagenomes</taxon>
    </lineage>
</organism>
<dbReference type="SMART" id="SM00710">
    <property type="entry name" value="PbH1"/>
    <property type="match status" value="7"/>
</dbReference>
<feature type="non-terminal residue" evidence="2">
    <location>
        <position position="1"/>
    </location>
</feature>
<sequence length="258" mass="27742">ESDSSHHGVAMTGDLNNITIKNCEIENFYRGINIKYRAEVSNLTIKDNIIKNPTQYSISIDIPSGYGSVVGSNIANNQIIGTFLGIYLYEGEYNLVSNNTVTGTSSAAILVIGSHNIIDSNAVRDTISSSSSIQASGNNATISNNDITHSGPVYMRATNSTIIGNKIYNNKRGGISITADAKSNTLITKNIIYGVLDGEAINLMAKAKITENDIYGNRLNIRADESGAYPLELSVDGVGNYWGHTDPEKPCFFVYLGG</sequence>
<proteinExistence type="predicted"/>
<dbReference type="NCBIfam" id="TIGR03804">
    <property type="entry name" value="para_beta_helix"/>
    <property type="match status" value="1"/>
</dbReference>
<dbReference type="Pfam" id="PF13229">
    <property type="entry name" value="Beta_helix"/>
    <property type="match status" value="1"/>
</dbReference>
<dbReference type="AlphaFoldDB" id="X0WHC7"/>
<dbReference type="SUPFAM" id="SSF51126">
    <property type="entry name" value="Pectin lyase-like"/>
    <property type="match status" value="1"/>
</dbReference>
<name>X0WHC7_9ZZZZ</name>
<dbReference type="InterPro" id="IPR039448">
    <property type="entry name" value="Beta_helix"/>
</dbReference>
<protein>
    <recommendedName>
        <fullName evidence="1">Right handed beta helix domain-containing protein</fullName>
    </recommendedName>
</protein>
<dbReference type="InterPro" id="IPR012334">
    <property type="entry name" value="Pectin_lyas_fold"/>
</dbReference>
<gene>
    <name evidence="2" type="ORF">S01H1_55105</name>
</gene>